<name>A0A3N2PNQ0_SODAK</name>
<feature type="transmembrane region" description="Helical" evidence="1">
    <location>
        <begin position="75"/>
        <end position="95"/>
    </location>
</feature>
<dbReference type="GeneID" id="39582097"/>
<dbReference type="AlphaFoldDB" id="A0A3N2PNQ0"/>
<reference evidence="2 3" key="1">
    <citation type="journal article" date="2018" name="Mol. Ecol.">
        <title>The obligate alkalophilic soda-lake fungus Sodiomyces alkalinus has shifted to a protein diet.</title>
        <authorList>
            <person name="Grum-Grzhimaylo A.A."/>
            <person name="Falkoski D.L."/>
            <person name="van den Heuvel J."/>
            <person name="Valero-Jimenez C.A."/>
            <person name="Min B."/>
            <person name="Choi I.G."/>
            <person name="Lipzen A."/>
            <person name="Daum C.G."/>
            <person name="Aanen D.K."/>
            <person name="Tsang A."/>
            <person name="Henrissat B."/>
            <person name="Bilanenko E.N."/>
            <person name="de Vries R.P."/>
            <person name="van Kan J.A.L."/>
            <person name="Grigoriev I.V."/>
            <person name="Debets A.J.M."/>
        </authorList>
    </citation>
    <scope>NUCLEOTIDE SEQUENCE [LARGE SCALE GENOMIC DNA]</scope>
    <source>
        <strain evidence="2 3">F11</strain>
    </source>
</reference>
<keyword evidence="1" id="KW-0812">Transmembrane</keyword>
<feature type="transmembrane region" description="Helical" evidence="1">
    <location>
        <begin position="107"/>
        <end position="131"/>
    </location>
</feature>
<evidence type="ECO:0000313" key="2">
    <source>
        <dbReference type="EMBL" id="ROT36123.1"/>
    </source>
</evidence>
<gene>
    <name evidence="2" type="ORF">SODALDRAFT_352936</name>
</gene>
<keyword evidence="1" id="KW-0472">Membrane</keyword>
<dbReference type="OrthoDB" id="10644290at2759"/>
<accession>A0A3N2PNQ0</accession>
<evidence type="ECO:0000256" key="1">
    <source>
        <dbReference type="SAM" id="Phobius"/>
    </source>
</evidence>
<sequence length="154" mass="17177">MAFVIFAVSAAYYGYSVNLIVWLQGLGGTGAGDFQTQDQLATATSIIIWITSLGVGAVSIFSWMFSTGYRSLSSLLVFANFLNLIGTTWNMVFHIRYRLQGHTPPLYVGILHAILAMWTFVAVLVLAWWILVRKAGGIWSTGRYGRKDVEARRY</sequence>
<dbReference type="EMBL" id="ML119060">
    <property type="protein sequence ID" value="ROT36123.1"/>
    <property type="molecule type" value="Genomic_DNA"/>
</dbReference>
<feature type="transmembrane region" description="Helical" evidence="1">
    <location>
        <begin position="40"/>
        <end position="63"/>
    </location>
</feature>
<evidence type="ECO:0000313" key="3">
    <source>
        <dbReference type="Proteomes" id="UP000272025"/>
    </source>
</evidence>
<organism evidence="2 3">
    <name type="scientific">Sodiomyces alkalinus (strain CBS 110278 / VKM F-3762 / F11)</name>
    <name type="common">Alkaliphilic filamentous fungus</name>
    <dbReference type="NCBI Taxonomy" id="1314773"/>
    <lineage>
        <taxon>Eukaryota</taxon>
        <taxon>Fungi</taxon>
        <taxon>Dikarya</taxon>
        <taxon>Ascomycota</taxon>
        <taxon>Pezizomycotina</taxon>
        <taxon>Sordariomycetes</taxon>
        <taxon>Hypocreomycetidae</taxon>
        <taxon>Glomerellales</taxon>
        <taxon>Plectosphaerellaceae</taxon>
        <taxon>Sodiomyces</taxon>
    </lineage>
</organism>
<keyword evidence="3" id="KW-1185">Reference proteome</keyword>
<dbReference type="Proteomes" id="UP000272025">
    <property type="component" value="Unassembled WGS sequence"/>
</dbReference>
<dbReference type="RefSeq" id="XP_028463929.1">
    <property type="nucleotide sequence ID" value="XM_028613619.1"/>
</dbReference>
<keyword evidence="1" id="KW-1133">Transmembrane helix</keyword>
<proteinExistence type="predicted"/>
<protein>
    <submittedName>
        <fullName evidence="2">Uncharacterized protein</fullName>
    </submittedName>
</protein>